<evidence type="ECO:0000259" key="7">
    <source>
        <dbReference type="Pfam" id="PF01702"/>
    </source>
</evidence>
<dbReference type="UniPathway" id="UPA00393"/>
<dbReference type="PANTHER" id="PTHR46499:SF1">
    <property type="entry name" value="QUEUINE TRNA-RIBOSYLTRANSFERASE"/>
    <property type="match status" value="1"/>
</dbReference>
<dbReference type="RefSeq" id="WP_089814068.1">
    <property type="nucleotide sequence ID" value="NZ_FOZK01000001.1"/>
</dbReference>
<dbReference type="HAMAP" id="MF_01634">
    <property type="entry name" value="TgtA_arch"/>
    <property type="match status" value="1"/>
</dbReference>
<keyword evidence="9" id="KW-1185">Reference proteome</keyword>
<comment type="similarity">
    <text evidence="6">Belongs to the archaeosine tRNA-ribosyltransferase family.</text>
</comment>
<accession>A0A1I6KGU6</accession>
<dbReference type="SUPFAM" id="SSF51713">
    <property type="entry name" value="tRNA-guanine transglycosylase"/>
    <property type="match status" value="1"/>
</dbReference>
<dbReference type="InterPro" id="IPR002616">
    <property type="entry name" value="tRNA_ribo_trans-like"/>
</dbReference>
<dbReference type="GO" id="GO:0002099">
    <property type="term" value="P:tRNA wobble guanine modification"/>
    <property type="evidence" value="ECO:0007669"/>
    <property type="project" value="TreeGrafter"/>
</dbReference>
<keyword evidence="3 6" id="KW-0819">tRNA processing</keyword>
<evidence type="ECO:0000256" key="1">
    <source>
        <dbReference type="ARBA" id="ARBA00022676"/>
    </source>
</evidence>
<organism evidence="8 9">
    <name type="scientific">Halomicrobium zhouii</name>
    <dbReference type="NCBI Taxonomy" id="767519"/>
    <lineage>
        <taxon>Archaea</taxon>
        <taxon>Methanobacteriati</taxon>
        <taxon>Methanobacteriota</taxon>
        <taxon>Stenosarchaea group</taxon>
        <taxon>Halobacteria</taxon>
        <taxon>Halobacteriales</taxon>
        <taxon>Haloarculaceae</taxon>
        <taxon>Halomicrobium</taxon>
    </lineage>
</organism>
<dbReference type="EC" id="2.4.2.48" evidence="6"/>
<feature type="binding site" evidence="6">
    <location>
        <position position="280"/>
    </location>
    <ligand>
        <name>Zn(2+)</name>
        <dbReference type="ChEBI" id="CHEBI:29105"/>
    </ligand>
</feature>
<evidence type="ECO:0000313" key="9">
    <source>
        <dbReference type="Proteomes" id="UP000199062"/>
    </source>
</evidence>
<feature type="domain" description="tRNA-guanine(15) transglycosylase-like" evidence="7">
    <location>
        <begin position="12"/>
        <end position="339"/>
    </location>
</feature>
<dbReference type="EMBL" id="FOZK01000001">
    <property type="protein sequence ID" value="SFR90416.1"/>
    <property type="molecule type" value="Genomic_DNA"/>
</dbReference>
<feature type="active site" description="Nucleophile" evidence="6">
    <location>
        <position position="92"/>
    </location>
</feature>
<comment type="pathway">
    <text evidence="6">tRNA modification; archaeosine-tRNA biosynthesis.</text>
</comment>
<dbReference type="InterPro" id="IPR004804">
    <property type="entry name" value="TgtA"/>
</dbReference>
<comment type="catalytic activity">
    <reaction evidence="6">
        <text>guanosine(15) in tRNA + 7-cyano-7-carbaguanine = 7-cyano-7-carbaguanosine(15) in tRNA + guanine</text>
        <dbReference type="Rhea" id="RHEA:43164"/>
        <dbReference type="Rhea" id="RHEA-COMP:10371"/>
        <dbReference type="Rhea" id="RHEA-COMP:10372"/>
        <dbReference type="ChEBI" id="CHEBI:16235"/>
        <dbReference type="ChEBI" id="CHEBI:45075"/>
        <dbReference type="ChEBI" id="CHEBI:74269"/>
        <dbReference type="ChEBI" id="CHEBI:82850"/>
        <dbReference type="EC" id="2.4.2.48"/>
    </reaction>
</comment>
<dbReference type="NCBIfam" id="TIGR00449">
    <property type="entry name" value="tgt_general"/>
    <property type="match status" value="1"/>
</dbReference>
<dbReference type="Proteomes" id="UP000199062">
    <property type="component" value="Unassembled WGS sequence"/>
</dbReference>
<dbReference type="Pfam" id="PF01702">
    <property type="entry name" value="TGT"/>
    <property type="match status" value="1"/>
</dbReference>
<comment type="cofactor">
    <cofactor evidence="6">
        <name>Zn(2+)</name>
        <dbReference type="ChEBI" id="CHEBI:29105"/>
    </cofactor>
    <text evidence="6">Binds 1 zinc ion per subunit.</text>
</comment>
<keyword evidence="1 6" id="KW-0328">Glycosyltransferase</keyword>
<sequence>MSHFEVRHYDAAGRLGELTVPRRGVTVETPALLPVVNPHVQTVSPATLESEFGAEILITNSYVLHGSDDLREPALEQGLHDLLEFSGAIMTDSGSFQLAEYGDITVTTEEILQFQHDIGSDIGTPVDIPTPPDVEREQAEEELATTQERLELAETVDVGEMLVTAPVQGSTYPDLREAAAEHADGTSLDVFPLGAVVPLMNEYRYADLVDVVAACKRGLGENRPVHLFGAGHPMMFALAVALGCDLFDSAAYALYARDGRYLTVRGTEHLDDMEYFPCHCPVCAEYTPEALRGMTDRETEELLARHNLHVTYGEIRTIKQAIRDGDLLELVESRARAHPDMLDGYRTLLDHADQLEETDPVSKDTFFYLSTESARRPEVVRHHRRLDRFDLSGDVFVTEGSRSDEFDENWRIAAPFGPYPRELSETYPFTAEVPENLEPQAYEAAADGLARLVELNPDAAFTLGHDRWPASALDRVPDRVDVRNLAERRDENPSG</sequence>
<dbReference type="GO" id="GO:0005737">
    <property type="term" value="C:cytoplasm"/>
    <property type="evidence" value="ECO:0007669"/>
    <property type="project" value="TreeGrafter"/>
</dbReference>
<dbReference type="InterPro" id="IPR036511">
    <property type="entry name" value="TGT-like_sf"/>
</dbReference>
<gene>
    <name evidence="6" type="primary">tgtA</name>
    <name evidence="8" type="ORF">SAMN05216559_0790</name>
</gene>
<dbReference type="Gene3D" id="3.20.20.105">
    <property type="entry name" value="Queuine tRNA-ribosyltransferase-like"/>
    <property type="match status" value="1"/>
</dbReference>
<feature type="binding site" evidence="6">
    <location>
        <position position="283"/>
    </location>
    <ligand>
        <name>Zn(2+)</name>
        <dbReference type="ChEBI" id="CHEBI:29105"/>
    </ligand>
</feature>
<evidence type="ECO:0000256" key="4">
    <source>
        <dbReference type="ARBA" id="ARBA00022723"/>
    </source>
</evidence>
<dbReference type="STRING" id="767519.SAMN05216559_0790"/>
<evidence type="ECO:0000313" key="8">
    <source>
        <dbReference type="EMBL" id="SFR90416.1"/>
    </source>
</evidence>
<dbReference type="GO" id="GO:0008270">
    <property type="term" value="F:zinc ion binding"/>
    <property type="evidence" value="ECO:0007669"/>
    <property type="project" value="UniProtKB-UniRule"/>
</dbReference>
<dbReference type="InterPro" id="IPR050076">
    <property type="entry name" value="ArchSynthase1/Queuine_TRR"/>
</dbReference>
<evidence type="ECO:0000256" key="6">
    <source>
        <dbReference type="HAMAP-Rule" id="MF_01634"/>
    </source>
</evidence>
<dbReference type="SUPFAM" id="SSF88802">
    <property type="entry name" value="Pre-PUA domain"/>
    <property type="match status" value="1"/>
</dbReference>
<dbReference type="GO" id="GO:0016763">
    <property type="term" value="F:pentosyltransferase activity"/>
    <property type="evidence" value="ECO:0007669"/>
    <property type="project" value="UniProtKB-UniRule"/>
</dbReference>
<dbReference type="OrthoDB" id="6871at2157"/>
<evidence type="ECO:0000256" key="3">
    <source>
        <dbReference type="ARBA" id="ARBA00022694"/>
    </source>
</evidence>
<dbReference type="PANTHER" id="PTHR46499">
    <property type="entry name" value="QUEUINE TRNA-RIBOSYLTRANSFERASE"/>
    <property type="match status" value="1"/>
</dbReference>
<evidence type="ECO:0000256" key="2">
    <source>
        <dbReference type="ARBA" id="ARBA00022679"/>
    </source>
</evidence>
<feature type="binding site" evidence="6">
    <location>
        <position position="127"/>
    </location>
    <ligand>
        <name>substrate</name>
    </ligand>
</feature>
<evidence type="ECO:0000256" key="5">
    <source>
        <dbReference type="ARBA" id="ARBA00022833"/>
    </source>
</evidence>
<feature type="binding site" evidence="6">
    <location>
        <position position="195"/>
    </location>
    <ligand>
        <name>substrate</name>
    </ligand>
</feature>
<protein>
    <recommendedName>
        <fullName evidence="6">tRNA-guanine(15) transglycosylase</fullName>
        <ecNumber evidence="6">2.4.2.48</ecNumber>
    </recommendedName>
    <alternativeName>
        <fullName evidence="6">7-cyano-7-deazaguanine tRNA-ribosyltransferase</fullName>
    </alternativeName>
    <alternativeName>
        <fullName evidence="6">Archaeal tRNA-guanine transglycosylase</fullName>
    </alternativeName>
</protein>
<keyword evidence="4 6" id="KW-0479">Metal-binding</keyword>
<dbReference type="AlphaFoldDB" id="A0A1I6KGU6"/>
<feature type="binding site" evidence="6">
    <location>
        <position position="278"/>
    </location>
    <ligand>
        <name>Zn(2+)</name>
        <dbReference type="ChEBI" id="CHEBI:29105"/>
    </ligand>
</feature>
<keyword evidence="5 6" id="KW-0862">Zinc</keyword>
<comment type="function">
    <text evidence="6">Exchanges the guanine residue with 7-cyano-7-deazaguanine (preQ0) at position 15 in the dihydrouridine loop (D-loop) of archaeal tRNAs.</text>
</comment>
<reference evidence="8 9" key="1">
    <citation type="submission" date="2016-10" db="EMBL/GenBank/DDBJ databases">
        <authorList>
            <person name="de Groot N.N."/>
        </authorList>
    </citation>
    <scope>NUCLEOTIDE SEQUENCE [LARGE SCALE GENOMIC DNA]</scope>
    <source>
        <strain evidence="8 9">CGMCC 1.10457</strain>
    </source>
</reference>
<proteinExistence type="inferred from homology"/>
<keyword evidence="2 6" id="KW-0808">Transferase</keyword>
<name>A0A1I6KGU6_9EURY</name>
<dbReference type="NCBIfam" id="TIGR00432">
    <property type="entry name" value="arcsn_tRNA_tgt"/>
    <property type="match status" value="1"/>
</dbReference>